<sequence>MFGFVSPGASSVADSLGARGLTDLHALAQLHADGWGWAGIGRPGERPEVVKSMMPAEQDASFQAALDSSRHAAMLHLRWATVGIGVEQTNTHPFVAGDITFEHNGALKPIDTMRALLSPRSRAALTGATDSEMYFALILELVPHEASVPAAVARAARTIRQEFPVASLNAMLLTPEHMIVVHSSARSALDEIDLVEAAQFELPDEHAEDYFALRWSRTEDGTVLVASSGLSEESWAPLPTDTVMAISLTDGSIQMLALDATAEEVTA</sequence>
<keyword evidence="3" id="KW-0808">Transferase</keyword>
<dbReference type="AlphaFoldDB" id="A0A371P4S9"/>
<dbReference type="Gene3D" id="3.60.20.10">
    <property type="entry name" value="Glutamine Phosphoribosylpyrophosphate, subunit 1, domain 1"/>
    <property type="match status" value="1"/>
</dbReference>
<dbReference type="InterPro" id="IPR052373">
    <property type="entry name" value="Gamma-glu_amide_hydrolase"/>
</dbReference>
<dbReference type="Pfam" id="PF13230">
    <property type="entry name" value="GATase_4"/>
    <property type="match status" value="1"/>
</dbReference>
<evidence type="ECO:0000259" key="2">
    <source>
        <dbReference type="PROSITE" id="PS51278"/>
    </source>
</evidence>
<accession>A0A371P4S9</accession>
<name>A0A371P4S9_9ACTN</name>
<dbReference type="Proteomes" id="UP000265581">
    <property type="component" value="Unassembled WGS sequence"/>
</dbReference>
<dbReference type="PANTHER" id="PTHR43187:SF1">
    <property type="entry name" value="GLUTAMINE AMIDOTRANSFERASE DUG3-RELATED"/>
    <property type="match status" value="1"/>
</dbReference>
<dbReference type="CDD" id="cd01908">
    <property type="entry name" value="YafJ"/>
    <property type="match status" value="1"/>
</dbReference>
<dbReference type="InterPro" id="IPR017932">
    <property type="entry name" value="GATase_2_dom"/>
</dbReference>
<dbReference type="PROSITE" id="PS51278">
    <property type="entry name" value="GATASE_TYPE_2"/>
    <property type="match status" value="1"/>
</dbReference>
<dbReference type="InterPro" id="IPR029055">
    <property type="entry name" value="Ntn_hydrolases_N"/>
</dbReference>
<dbReference type="SUPFAM" id="SSF56235">
    <property type="entry name" value="N-terminal nucleophile aminohydrolases (Ntn hydrolases)"/>
    <property type="match status" value="1"/>
</dbReference>
<dbReference type="InterPro" id="IPR026869">
    <property type="entry name" value="EgtC-like"/>
</dbReference>
<dbReference type="RefSeq" id="WP_119705539.1">
    <property type="nucleotide sequence ID" value="NZ_JBHSOI010000002.1"/>
</dbReference>
<organism evidence="3 4">
    <name type="scientific">Aeromicrobium endophyticum</name>
    <dbReference type="NCBI Taxonomy" id="2292704"/>
    <lineage>
        <taxon>Bacteria</taxon>
        <taxon>Bacillati</taxon>
        <taxon>Actinomycetota</taxon>
        <taxon>Actinomycetes</taxon>
        <taxon>Propionibacteriales</taxon>
        <taxon>Nocardioidaceae</taxon>
        <taxon>Aeromicrobium</taxon>
    </lineage>
</organism>
<evidence type="ECO:0000256" key="1">
    <source>
        <dbReference type="ARBA" id="ARBA00022962"/>
    </source>
</evidence>
<keyword evidence="4" id="KW-1185">Reference proteome</keyword>
<feature type="domain" description="Glutamine amidotransferase type-2" evidence="2">
    <location>
        <begin position="1"/>
        <end position="267"/>
    </location>
</feature>
<keyword evidence="1 3" id="KW-0315">Glutamine amidotransferase</keyword>
<dbReference type="GO" id="GO:0016740">
    <property type="term" value="F:transferase activity"/>
    <property type="evidence" value="ECO:0007669"/>
    <property type="project" value="UniProtKB-KW"/>
</dbReference>
<evidence type="ECO:0000313" key="4">
    <source>
        <dbReference type="Proteomes" id="UP000265581"/>
    </source>
</evidence>
<gene>
    <name evidence="3" type="ORF">DX116_17930</name>
</gene>
<dbReference type="EMBL" id="QUBR01000002">
    <property type="protein sequence ID" value="REK70954.1"/>
    <property type="molecule type" value="Genomic_DNA"/>
</dbReference>
<evidence type="ECO:0000313" key="3">
    <source>
        <dbReference type="EMBL" id="REK70954.1"/>
    </source>
</evidence>
<comment type="caution">
    <text evidence="3">The sequence shown here is derived from an EMBL/GenBank/DDBJ whole genome shotgun (WGS) entry which is preliminary data.</text>
</comment>
<dbReference type="PANTHER" id="PTHR43187">
    <property type="entry name" value="GLUTAMINE AMIDOTRANSFERASE DUG3-RELATED"/>
    <property type="match status" value="1"/>
</dbReference>
<protein>
    <submittedName>
        <fullName evidence="3">Class II glutamine amidotransferase</fullName>
    </submittedName>
</protein>
<proteinExistence type="predicted"/>
<reference evidence="3 4" key="1">
    <citation type="submission" date="2018-08" db="EMBL/GenBank/DDBJ databases">
        <title>Aeromicrobium sp. M2KJ-4, whole genome shotgun sequence.</title>
        <authorList>
            <person name="Tuo L."/>
        </authorList>
    </citation>
    <scope>NUCLEOTIDE SEQUENCE [LARGE SCALE GENOMIC DNA]</scope>
    <source>
        <strain evidence="3 4">M2KJ-4</strain>
    </source>
</reference>